<name>A0A672GAQ5_SALFA</name>
<evidence type="ECO:0000256" key="4">
    <source>
        <dbReference type="SAM" id="SignalP"/>
    </source>
</evidence>
<sequence>VYSVLFCVCVCVCVLTKVVVPEGSDAVLNCSFTSETHLRLQTFDWKRHDKEVFFYDQGKHYNNGLSGQDPQFKGRVSHFNDQLEYGNASILIKNTQVNDSGTYSCVFPHLKEEKVYIQLVVREYFMILNHSQSKLQAEFRSCHRESS</sequence>
<evidence type="ECO:0000313" key="6">
    <source>
        <dbReference type="Ensembl" id="ENSSFAP00005015377.1"/>
    </source>
</evidence>
<keyword evidence="4" id="KW-0732">Signal</keyword>
<feature type="domain" description="Ig-like" evidence="5">
    <location>
        <begin position="1"/>
        <end position="116"/>
    </location>
</feature>
<evidence type="ECO:0000259" key="5">
    <source>
        <dbReference type="PROSITE" id="PS50835"/>
    </source>
</evidence>
<dbReference type="Proteomes" id="UP000472267">
    <property type="component" value="Chromosome 5"/>
</dbReference>
<evidence type="ECO:0000256" key="2">
    <source>
        <dbReference type="ARBA" id="ARBA00023136"/>
    </source>
</evidence>
<dbReference type="SMART" id="SM00409">
    <property type="entry name" value="IG"/>
    <property type="match status" value="1"/>
</dbReference>
<reference evidence="6" key="2">
    <citation type="submission" date="2025-08" db="UniProtKB">
        <authorList>
            <consortium name="Ensembl"/>
        </authorList>
    </citation>
    <scope>IDENTIFICATION</scope>
</reference>
<evidence type="ECO:0000256" key="3">
    <source>
        <dbReference type="ARBA" id="ARBA00023319"/>
    </source>
</evidence>
<dbReference type="GO" id="GO:0009897">
    <property type="term" value="C:external side of plasma membrane"/>
    <property type="evidence" value="ECO:0007669"/>
    <property type="project" value="TreeGrafter"/>
</dbReference>
<dbReference type="GO" id="GO:0050852">
    <property type="term" value="P:T cell receptor signaling pathway"/>
    <property type="evidence" value="ECO:0007669"/>
    <property type="project" value="TreeGrafter"/>
</dbReference>
<organism evidence="6 7">
    <name type="scientific">Salarias fasciatus</name>
    <name type="common">Jewelled blenny</name>
    <name type="synonym">Blennius fasciatus</name>
    <dbReference type="NCBI Taxonomy" id="181472"/>
    <lineage>
        <taxon>Eukaryota</taxon>
        <taxon>Metazoa</taxon>
        <taxon>Chordata</taxon>
        <taxon>Craniata</taxon>
        <taxon>Vertebrata</taxon>
        <taxon>Euteleostomi</taxon>
        <taxon>Actinopterygii</taxon>
        <taxon>Neopterygii</taxon>
        <taxon>Teleostei</taxon>
        <taxon>Neoteleostei</taxon>
        <taxon>Acanthomorphata</taxon>
        <taxon>Ovalentaria</taxon>
        <taxon>Blenniimorphae</taxon>
        <taxon>Blenniiformes</taxon>
        <taxon>Blennioidei</taxon>
        <taxon>Blenniidae</taxon>
        <taxon>Salariinae</taxon>
        <taxon>Salarias</taxon>
    </lineage>
</organism>
<dbReference type="SUPFAM" id="SSF48726">
    <property type="entry name" value="Immunoglobulin"/>
    <property type="match status" value="1"/>
</dbReference>
<dbReference type="Ensembl" id="ENSSFAT00005016010.1">
    <property type="protein sequence ID" value="ENSSFAP00005015377.1"/>
    <property type="gene ID" value="ENSSFAG00005008230.1"/>
</dbReference>
<dbReference type="PROSITE" id="PS50835">
    <property type="entry name" value="IG_LIKE"/>
    <property type="match status" value="1"/>
</dbReference>
<proteinExistence type="predicted"/>
<dbReference type="InterPro" id="IPR013783">
    <property type="entry name" value="Ig-like_fold"/>
</dbReference>
<keyword evidence="2" id="KW-0472">Membrane</keyword>
<dbReference type="InterPro" id="IPR036179">
    <property type="entry name" value="Ig-like_dom_sf"/>
</dbReference>
<dbReference type="InParanoid" id="A0A672GAQ5"/>
<dbReference type="OMA" id="QNFILEC"/>
<dbReference type="Gene3D" id="2.60.40.10">
    <property type="entry name" value="Immunoglobulins"/>
    <property type="match status" value="1"/>
</dbReference>
<dbReference type="InterPro" id="IPR003599">
    <property type="entry name" value="Ig_sub"/>
</dbReference>
<dbReference type="AlphaFoldDB" id="A0A672GAQ5"/>
<dbReference type="InterPro" id="IPR050504">
    <property type="entry name" value="IgSF_BTN/MOG"/>
</dbReference>
<dbReference type="InterPro" id="IPR007110">
    <property type="entry name" value="Ig-like_dom"/>
</dbReference>
<feature type="chain" id="PRO_5025570655" description="Ig-like domain-containing protein" evidence="4">
    <location>
        <begin position="22"/>
        <end position="147"/>
    </location>
</feature>
<keyword evidence="7" id="KW-1185">Reference proteome</keyword>
<dbReference type="GO" id="GO:0001817">
    <property type="term" value="P:regulation of cytokine production"/>
    <property type="evidence" value="ECO:0007669"/>
    <property type="project" value="TreeGrafter"/>
</dbReference>
<dbReference type="InterPro" id="IPR013106">
    <property type="entry name" value="Ig_V-set"/>
</dbReference>
<comment type="subcellular location">
    <subcellularLocation>
        <location evidence="1">Membrane</location>
    </subcellularLocation>
</comment>
<reference evidence="6" key="3">
    <citation type="submission" date="2025-09" db="UniProtKB">
        <authorList>
            <consortium name="Ensembl"/>
        </authorList>
    </citation>
    <scope>IDENTIFICATION</scope>
</reference>
<evidence type="ECO:0000313" key="7">
    <source>
        <dbReference type="Proteomes" id="UP000472267"/>
    </source>
</evidence>
<dbReference type="GO" id="GO:0005102">
    <property type="term" value="F:signaling receptor binding"/>
    <property type="evidence" value="ECO:0007669"/>
    <property type="project" value="TreeGrafter"/>
</dbReference>
<evidence type="ECO:0000256" key="1">
    <source>
        <dbReference type="ARBA" id="ARBA00004370"/>
    </source>
</evidence>
<dbReference type="PANTHER" id="PTHR24100">
    <property type="entry name" value="BUTYROPHILIN"/>
    <property type="match status" value="1"/>
</dbReference>
<keyword evidence="3" id="KW-0393">Immunoglobulin domain</keyword>
<feature type="signal peptide" evidence="4">
    <location>
        <begin position="1"/>
        <end position="21"/>
    </location>
</feature>
<dbReference type="Pfam" id="PF07686">
    <property type="entry name" value="V-set"/>
    <property type="match status" value="1"/>
</dbReference>
<protein>
    <recommendedName>
        <fullName evidence="5">Ig-like domain-containing protein</fullName>
    </recommendedName>
</protein>
<accession>A0A672GAQ5</accession>
<reference evidence="6" key="1">
    <citation type="submission" date="2019-06" db="EMBL/GenBank/DDBJ databases">
        <authorList>
            <consortium name="Wellcome Sanger Institute Data Sharing"/>
        </authorList>
    </citation>
    <scope>NUCLEOTIDE SEQUENCE [LARGE SCALE GENOMIC DNA]</scope>
</reference>